<accession>A0A2P4WY66</accession>
<dbReference type="EMBL" id="NCKW01020309">
    <property type="protein sequence ID" value="POM58229.1"/>
    <property type="molecule type" value="Genomic_DNA"/>
</dbReference>
<keyword evidence="2" id="KW-0175">Coiled coil</keyword>
<feature type="coiled-coil region" evidence="2">
    <location>
        <begin position="42"/>
        <end position="69"/>
    </location>
</feature>
<dbReference type="GO" id="GO:0003676">
    <property type="term" value="F:nucleic acid binding"/>
    <property type="evidence" value="ECO:0007669"/>
    <property type="project" value="InterPro"/>
</dbReference>
<dbReference type="Pfam" id="PF13976">
    <property type="entry name" value="gag_pre-integrs"/>
    <property type="match status" value="1"/>
</dbReference>
<keyword evidence="1" id="KW-0479">Metal-binding</keyword>
<keyword evidence="1" id="KW-0862">Zinc</keyword>
<dbReference type="PANTHER" id="PTHR42648">
    <property type="entry name" value="TRANSPOSASE, PUTATIVE-RELATED"/>
    <property type="match status" value="1"/>
</dbReference>
<dbReference type="Gene3D" id="4.10.60.10">
    <property type="entry name" value="Zinc finger, CCHC-type"/>
    <property type="match status" value="1"/>
</dbReference>
<name>A0A2P4WY66_9STRA</name>
<dbReference type="AlphaFoldDB" id="A0A2P4WY66"/>
<feature type="domain" description="CCHC-type" evidence="3">
    <location>
        <begin position="225"/>
        <end position="240"/>
    </location>
</feature>
<dbReference type="PANTHER" id="PTHR42648:SF28">
    <property type="entry name" value="TRANSPOSON-ENCODED PROTEIN WITH RIBONUCLEASE H-LIKE AND RETROVIRUS ZINC FINGER-LIKE DOMAINS"/>
    <property type="match status" value="1"/>
</dbReference>
<protein>
    <recommendedName>
        <fullName evidence="3">CCHC-type domain-containing protein</fullName>
    </recommendedName>
</protein>
<dbReference type="InterPro" id="IPR036875">
    <property type="entry name" value="Znf_CCHC_sf"/>
</dbReference>
<dbReference type="SMART" id="SM00343">
    <property type="entry name" value="ZnF_C2HC"/>
    <property type="match status" value="1"/>
</dbReference>
<dbReference type="PROSITE" id="PS50158">
    <property type="entry name" value="ZF_CCHC"/>
    <property type="match status" value="1"/>
</dbReference>
<dbReference type="Proteomes" id="UP000237271">
    <property type="component" value="Unassembled WGS sequence"/>
</dbReference>
<dbReference type="GO" id="GO:0008270">
    <property type="term" value="F:zinc ion binding"/>
    <property type="evidence" value="ECO:0007669"/>
    <property type="project" value="UniProtKB-KW"/>
</dbReference>
<evidence type="ECO:0000256" key="2">
    <source>
        <dbReference type="SAM" id="Coils"/>
    </source>
</evidence>
<dbReference type="InterPro" id="IPR001878">
    <property type="entry name" value="Znf_CCHC"/>
</dbReference>
<evidence type="ECO:0000313" key="5">
    <source>
        <dbReference type="Proteomes" id="UP000237271"/>
    </source>
</evidence>
<comment type="caution">
    <text evidence="4">The sequence shown here is derived from an EMBL/GenBank/DDBJ whole genome shotgun (WGS) entry which is preliminary data.</text>
</comment>
<keyword evidence="1" id="KW-0863">Zinc-finger</keyword>
<evidence type="ECO:0000256" key="1">
    <source>
        <dbReference type="PROSITE-ProRule" id="PRU00047"/>
    </source>
</evidence>
<dbReference type="InterPro" id="IPR039537">
    <property type="entry name" value="Retrotran_Ty1/copia-like"/>
</dbReference>
<organism evidence="4 5">
    <name type="scientific">Phytophthora palmivora</name>
    <dbReference type="NCBI Taxonomy" id="4796"/>
    <lineage>
        <taxon>Eukaryota</taxon>
        <taxon>Sar</taxon>
        <taxon>Stramenopiles</taxon>
        <taxon>Oomycota</taxon>
        <taxon>Peronosporomycetes</taxon>
        <taxon>Peronosporales</taxon>
        <taxon>Peronosporaceae</taxon>
        <taxon>Phytophthora</taxon>
    </lineage>
</organism>
<gene>
    <name evidence="4" type="ORF">PHPALM_37155</name>
</gene>
<sequence>MSSNGKIELRSKGFPVNWNGDNWEYYKALMVSCFEEKDLEKIATEELNCDEHADEKERLEWKQKQAQIKRMVLVSVSTALAQRVMKKKTGTDMWKTLLEYYEAPSNQVLAVHKQRQLLHKLWHTRAAKVHDVDMVDAMLNSLPKYDKYQQLAQMVRFGIGGKSKPEEIRDLILVAEAQLRVEAGNIFGARGTSAVEYSKSTNKEQHADSTKKWNKKKHGRPKVECYNCHKFGHIRRFCPELESKPVAVAAVQAEETRKQTRKQQKQSGQHQFKTGNYIGIGVTELVTKDRNGQLKKFTLDRDPTTGTYNVYEDGILLLTAALQPNNVWSFRSYNSFTDDGGSGKFTSNAEIVNFTKMDGVADIRTWHARLGHTNAQYLKSMVEKSLVDGMVLKSRNLQLCETCQLAKQKRKKHMKSLERDIRNSNDVLFVDLMDPGKHNRTRFTQILVVVDGFSRLIRTYPLKDKKATNGKLLQYIAWAERQMERKVKCVCLMVE</sequence>
<proteinExistence type="predicted"/>
<dbReference type="SUPFAM" id="SSF57756">
    <property type="entry name" value="Retrovirus zinc finger-like domains"/>
    <property type="match status" value="1"/>
</dbReference>
<evidence type="ECO:0000313" key="4">
    <source>
        <dbReference type="EMBL" id="POM58229.1"/>
    </source>
</evidence>
<evidence type="ECO:0000259" key="3">
    <source>
        <dbReference type="PROSITE" id="PS50158"/>
    </source>
</evidence>
<keyword evidence="5" id="KW-1185">Reference proteome</keyword>
<dbReference type="InterPro" id="IPR025724">
    <property type="entry name" value="GAG-pre-integrase_dom"/>
</dbReference>
<reference evidence="4 5" key="1">
    <citation type="journal article" date="2017" name="Genome Biol. Evol.">
        <title>Phytophthora megakarya and P. palmivora, closely related causal agents of cacao black pod rot, underwent increases in genome sizes and gene numbers by different mechanisms.</title>
        <authorList>
            <person name="Ali S.S."/>
            <person name="Shao J."/>
            <person name="Lary D.J."/>
            <person name="Kronmiller B."/>
            <person name="Shen D."/>
            <person name="Strem M.D."/>
            <person name="Amoako-Attah I."/>
            <person name="Akrofi A.Y."/>
            <person name="Begoude B.A."/>
            <person name="Ten Hoopen G.M."/>
            <person name="Coulibaly K."/>
            <person name="Kebe B.I."/>
            <person name="Melnick R.L."/>
            <person name="Guiltinan M.J."/>
            <person name="Tyler B.M."/>
            <person name="Meinhardt L.W."/>
            <person name="Bailey B.A."/>
        </authorList>
    </citation>
    <scope>NUCLEOTIDE SEQUENCE [LARGE SCALE GENOMIC DNA]</scope>
    <source>
        <strain evidence="5">sbr112.9</strain>
    </source>
</reference>
<dbReference type="OrthoDB" id="125741at2759"/>